<reference evidence="1" key="1">
    <citation type="submission" date="2023-04" db="EMBL/GenBank/DDBJ databases">
        <title>Ambrosiozyma monospora NBRC 10751.</title>
        <authorList>
            <person name="Ichikawa N."/>
            <person name="Sato H."/>
            <person name="Tonouchi N."/>
        </authorList>
    </citation>
    <scope>NUCLEOTIDE SEQUENCE</scope>
    <source>
        <strain evidence="1">NBRC 10751</strain>
    </source>
</reference>
<dbReference type="Proteomes" id="UP001165064">
    <property type="component" value="Unassembled WGS sequence"/>
</dbReference>
<protein>
    <submittedName>
        <fullName evidence="1">Unnamed protein product</fullName>
    </submittedName>
</protein>
<gene>
    <name evidence="1" type="ORF">Amon02_001296600</name>
</gene>
<sequence>MVLKELSSKTFNENDVSGPKSISVFLSSLAHDSPRLVMRQVSLVEAFLDNGSTTVRCGALEAVSHMLSALTDNEEDYNTSQELVTTFIHHLEERVLDTSPFVRSRAFRGLKDLMSNKAGIKFTDKRLRWTKLSVRHMQDRSNLVRKSALALLSELVTEHPYNAIGDGTLRMTVWKQRLQVIKDEITELEPNFFSDDVDETANPMNETMAEEEQNVEGESEGDGDADKSTNEGQYGSSTW</sequence>
<dbReference type="EMBL" id="BSXS01016317">
    <property type="protein sequence ID" value="GMF07583.1"/>
    <property type="molecule type" value="Genomic_DNA"/>
</dbReference>
<name>A0ACB5UBX5_AMBMO</name>
<evidence type="ECO:0000313" key="2">
    <source>
        <dbReference type="Proteomes" id="UP001165064"/>
    </source>
</evidence>
<evidence type="ECO:0000313" key="1">
    <source>
        <dbReference type="EMBL" id="GMF07583.1"/>
    </source>
</evidence>
<organism evidence="1 2">
    <name type="scientific">Ambrosiozyma monospora</name>
    <name type="common">Yeast</name>
    <name type="synonym">Endomycopsis monosporus</name>
    <dbReference type="NCBI Taxonomy" id="43982"/>
    <lineage>
        <taxon>Eukaryota</taxon>
        <taxon>Fungi</taxon>
        <taxon>Dikarya</taxon>
        <taxon>Ascomycota</taxon>
        <taxon>Saccharomycotina</taxon>
        <taxon>Pichiomycetes</taxon>
        <taxon>Pichiales</taxon>
        <taxon>Pichiaceae</taxon>
        <taxon>Ambrosiozyma</taxon>
    </lineage>
</organism>
<keyword evidence="2" id="KW-1185">Reference proteome</keyword>
<accession>A0ACB5UBX5</accession>
<comment type="caution">
    <text evidence="1">The sequence shown here is derived from an EMBL/GenBank/DDBJ whole genome shotgun (WGS) entry which is preliminary data.</text>
</comment>
<proteinExistence type="predicted"/>